<feature type="transmembrane region" description="Helical" evidence="1">
    <location>
        <begin position="82"/>
        <end position="103"/>
    </location>
</feature>
<dbReference type="Proteomes" id="UP001500547">
    <property type="component" value="Unassembled WGS sequence"/>
</dbReference>
<gene>
    <name evidence="3" type="ORF">GCM10025770_06420</name>
</gene>
<dbReference type="RefSeq" id="WP_345531395.1">
    <property type="nucleotide sequence ID" value="NZ_BAABLD010000002.1"/>
</dbReference>
<organism evidence="3 4">
    <name type="scientific">Viridibacterium curvum</name>
    <dbReference type="NCBI Taxonomy" id="1101404"/>
    <lineage>
        <taxon>Bacteria</taxon>
        <taxon>Pseudomonadati</taxon>
        <taxon>Pseudomonadota</taxon>
        <taxon>Betaproteobacteria</taxon>
        <taxon>Rhodocyclales</taxon>
        <taxon>Rhodocyclaceae</taxon>
        <taxon>Viridibacterium</taxon>
    </lineage>
</organism>
<dbReference type="EMBL" id="BAABLD010000002">
    <property type="protein sequence ID" value="GAA5159699.1"/>
    <property type="molecule type" value="Genomic_DNA"/>
</dbReference>
<keyword evidence="1" id="KW-0472">Membrane</keyword>
<dbReference type="Pfam" id="PF09835">
    <property type="entry name" value="DUF2062"/>
    <property type="match status" value="1"/>
</dbReference>
<sequence>MQKFFRRYLPDPEQLRQHRLLRWMGKSVLADQLWHVNRRSVAVGVAIGMFCGLIPGPLQMLGAAVACVLLRGNLPLALVATFYTNPLTIVPLYLVAFGIGRFLTGSDATFVMPPERGEAGWWSWCQGLIDWLTHLGQPLLVGLPVLALSLALAAWLAITLIWRWQVSRRARQRRETRA</sequence>
<name>A0ABP9QCS5_9RHOO</name>
<feature type="transmembrane region" description="Helical" evidence="1">
    <location>
        <begin position="139"/>
        <end position="164"/>
    </location>
</feature>
<evidence type="ECO:0000313" key="4">
    <source>
        <dbReference type="Proteomes" id="UP001500547"/>
    </source>
</evidence>
<feature type="domain" description="DUF2062" evidence="2">
    <location>
        <begin position="21"/>
        <end position="170"/>
    </location>
</feature>
<evidence type="ECO:0000256" key="1">
    <source>
        <dbReference type="SAM" id="Phobius"/>
    </source>
</evidence>
<protein>
    <recommendedName>
        <fullName evidence="2">DUF2062 domain-containing protein</fullName>
    </recommendedName>
</protein>
<dbReference type="PANTHER" id="PTHR40547:SF1">
    <property type="entry name" value="SLL0298 PROTEIN"/>
    <property type="match status" value="1"/>
</dbReference>
<evidence type="ECO:0000313" key="3">
    <source>
        <dbReference type="EMBL" id="GAA5159699.1"/>
    </source>
</evidence>
<keyword evidence="4" id="KW-1185">Reference proteome</keyword>
<reference evidence="4" key="1">
    <citation type="journal article" date="2019" name="Int. J. Syst. Evol. Microbiol.">
        <title>The Global Catalogue of Microorganisms (GCM) 10K type strain sequencing project: providing services to taxonomists for standard genome sequencing and annotation.</title>
        <authorList>
            <consortium name="The Broad Institute Genomics Platform"/>
            <consortium name="The Broad Institute Genome Sequencing Center for Infectious Disease"/>
            <person name="Wu L."/>
            <person name="Ma J."/>
        </authorList>
    </citation>
    <scope>NUCLEOTIDE SEQUENCE [LARGE SCALE GENOMIC DNA]</scope>
    <source>
        <strain evidence="4">JCM 18715</strain>
    </source>
</reference>
<dbReference type="InterPro" id="IPR018639">
    <property type="entry name" value="DUF2062"/>
</dbReference>
<proteinExistence type="predicted"/>
<accession>A0ABP9QCS5</accession>
<dbReference type="PANTHER" id="PTHR40547">
    <property type="entry name" value="SLL0298 PROTEIN"/>
    <property type="match status" value="1"/>
</dbReference>
<keyword evidence="1" id="KW-0812">Transmembrane</keyword>
<keyword evidence="1" id="KW-1133">Transmembrane helix</keyword>
<comment type="caution">
    <text evidence="3">The sequence shown here is derived from an EMBL/GenBank/DDBJ whole genome shotgun (WGS) entry which is preliminary data.</text>
</comment>
<evidence type="ECO:0000259" key="2">
    <source>
        <dbReference type="Pfam" id="PF09835"/>
    </source>
</evidence>
<feature type="transmembrane region" description="Helical" evidence="1">
    <location>
        <begin position="41"/>
        <end position="70"/>
    </location>
</feature>